<organism evidence="1 2">
    <name type="scientific">Methylomirabilis oxygeniifera</name>
    <dbReference type="NCBI Taxonomy" id="671143"/>
    <lineage>
        <taxon>Bacteria</taxon>
        <taxon>Candidatus Methylomirabilota</taxon>
        <taxon>Candidatus Methylomirabilia</taxon>
        <taxon>Candidatus Methylomirabilales</taxon>
        <taxon>Candidatus Methylomirabilaceae</taxon>
        <taxon>Candidatus Methylomirabilis</taxon>
    </lineage>
</organism>
<dbReference type="EMBL" id="FP565575">
    <property type="protein sequence ID" value="CBE67863.1"/>
    <property type="molecule type" value="Genomic_DNA"/>
</dbReference>
<reference evidence="1 2" key="1">
    <citation type="journal article" date="2010" name="Nature">
        <title>Nitrite-driven anaerobic methane oxidation by oxygenic bacteria.</title>
        <authorList>
            <person name="Ettwig K.F."/>
            <person name="Butler M.K."/>
            <person name="Le Paslier D."/>
            <person name="Pelletier E."/>
            <person name="Mangenot S."/>
            <person name="Kuypers M.M.M."/>
            <person name="Schreiber F."/>
            <person name="Dutilh B.E."/>
            <person name="Zedelius J."/>
            <person name="de Beer D."/>
            <person name="Gloerich J."/>
            <person name="Wessels H.J.C.T."/>
            <person name="van Allen T."/>
            <person name="Luesken F."/>
            <person name="Wu M."/>
            <person name="van de Pas-Schoonen K.T."/>
            <person name="Op den Camp H.J.M."/>
            <person name="Janssen-Megens E.M."/>
            <person name="Francoijs K-J."/>
            <person name="Stunnenberg H."/>
            <person name="Weissenbach J."/>
            <person name="Jetten M.S.M."/>
            <person name="Strous M."/>
        </authorList>
    </citation>
    <scope>NUCLEOTIDE SEQUENCE [LARGE SCALE GENOMIC DNA]</scope>
</reference>
<protein>
    <submittedName>
        <fullName evidence="1">Uncharacterized protein</fullName>
    </submittedName>
</protein>
<dbReference type="AlphaFoldDB" id="D5MLJ7"/>
<sequence length="21" mass="2340">MTNLCHAQMAIVSLDYDGKQT</sequence>
<name>D5MLJ7_METO1</name>
<dbReference type="HOGENOM" id="CLU_3426440_0_0_0"/>
<dbReference type="Proteomes" id="UP000006898">
    <property type="component" value="Chromosome"/>
</dbReference>
<evidence type="ECO:0000313" key="1">
    <source>
        <dbReference type="EMBL" id="CBE67863.1"/>
    </source>
</evidence>
<gene>
    <name evidence="1" type="ORF">DAMO_0800</name>
</gene>
<proteinExistence type="predicted"/>
<evidence type="ECO:0000313" key="2">
    <source>
        <dbReference type="Proteomes" id="UP000006898"/>
    </source>
</evidence>
<accession>D5MLJ7</accession>
<dbReference type="KEGG" id="mox:DAMO_0800"/>